<keyword evidence="3" id="KW-0808">Transferase</keyword>
<dbReference type="PANTHER" id="PTHR34203:SF15">
    <property type="entry name" value="SLL1173 PROTEIN"/>
    <property type="match status" value="1"/>
</dbReference>
<evidence type="ECO:0000313" key="3">
    <source>
        <dbReference type="EMBL" id="MEO3942031.1"/>
    </source>
</evidence>
<evidence type="ECO:0000313" key="4">
    <source>
        <dbReference type="Proteomes" id="UP001448614"/>
    </source>
</evidence>
<organism evidence="3 4">
    <name type="scientific">Paenarthrobacter nicotinovorans</name>
    <name type="common">Arthrobacter nicotinovorans</name>
    <dbReference type="NCBI Taxonomy" id="29320"/>
    <lineage>
        <taxon>Bacteria</taxon>
        <taxon>Bacillati</taxon>
        <taxon>Actinomycetota</taxon>
        <taxon>Actinomycetes</taxon>
        <taxon>Micrococcales</taxon>
        <taxon>Micrococcaceae</taxon>
        <taxon>Paenarthrobacter</taxon>
    </lineage>
</organism>
<reference evidence="3 4" key="1">
    <citation type="journal article" date="2024" name="Appl. Microbiol. Biotechnol.">
        <title>Biosynthetic gene clusters with biotechnological applications in novel Antarctic isolates from Actinomycetota.</title>
        <authorList>
            <person name="Bruna P."/>
            <person name="Nunez-Montero K."/>
            <person name="Contreras M.J."/>
            <person name="Leal K."/>
            <person name="Garcia M."/>
            <person name="Abanto M."/>
            <person name="Barrientos L."/>
        </authorList>
    </citation>
    <scope>NUCLEOTIDE SEQUENCE [LARGE SCALE GENOMIC DNA]</scope>
    <source>
        <strain evidence="3 4">Se16.17</strain>
    </source>
</reference>
<dbReference type="NCBIfam" id="TIGR01444">
    <property type="entry name" value="fkbM_fam"/>
    <property type="match status" value="1"/>
</dbReference>
<dbReference type="Pfam" id="PF05050">
    <property type="entry name" value="Methyltransf_21"/>
    <property type="match status" value="1"/>
</dbReference>
<dbReference type="InterPro" id="IPR052514">
    <property type="entry name" value="SAM-dependent_MTase"/>
</dbReference>
<dbReference type="InterPro" id="IPR006342">
    <property type="entry name" value="FkbM_mtfrase"/>
</dbReference>
<feature type="domain" description="Methyltransferase FkbM" evidence="2">
    <location>
        <begin position="63"/>
        <end position="194"/>
    </location>
</feature>
<keyword evidence="4" id="KW-1185">Reference proteome</keyword>
<dbReference type="GO" id="GO:0032259">
    <property type="term" value="P:methylation"/>
    <property type="evidence" value="ECO:0007669"/>
    <property type="project" value="UniProtKB-KW"/>
</dbReference>
<dbReference type="GO" id="GO:0008168">
    <property type="term" value="F:methyltransferase activity"/>
    <property type="evidence" value="ECO:0007669"/>
    <property type="project" value="UniProtKB-KW"/>
</dbReference>
<dbReference type="CDD" id="cd02440">
    <property type="entry name" value="AdoMet_MTases"/>
    <property type="match status" value="1"/>
</dbReference>
<keyword evidence="3" id="KW-0489">Methyltransferase</keyword>
<name>A0ABV0GVI0_PAENI</name>
<feature type="coiled-coil region" evidence="1">
    <location>
        <begin position="290"/>
        <end position="317"/>
    </location>
</feature>
<dbReference type="PANTHER" id="PTHR34203">
    <property type="entry name" value="METHYLTRANSFERASE, FKBM FAMILY PROTEIN"/>
    <property type="match status" value="1"/>
</dbReference>
<keyword evidence="1" id="KW-0175">Coiled coil</keyword>
<sequence length="325" mass="35012">MDSSPASIATTTLLVAHGDKQVTIEAVAGDHIAATINASKNFYEWQFLGELSQYIKAGDLVLDVGANIGNHSLYFAAVCGAQVISFEPLPLAAEILQRNVDSNSLQEHIEVRRKALGEGRSKAKLDKMDLSNVGATTFELSPEGDFDVSALDLEGILERVSLIKVDAEGMDLSVLKGATELISRDRPIIACEAATAVEQVALERFASEIGYAFVAEFNATPTYILAPAGTPLERARVERRSAGLLTRTHWATRDLYYRVGLVNTNVKSLSDAQTPSAALDELAKEGARAQAALVDRVERLEAMVEALTERLASGAEEQSLNEPQV</sequence>
<dbReference type="InterPro" id="IPR029063">
    <property type="entry name" value="SAM-dependent_MTases_sf"/>
</dbReference>
<evidence type="ECO:0000256" key="1">
    <source>
        <dbReference type="SAM" id="Coils"/>
    </source>
</evidence>
<dbReference type="Proteomes" id="UP001448614">
    <property type="component" value="Unassembled WGS sequence"/>
</dbReference>
<accession>A0ABV0GVI0</accession>
<comment type="caution">
    <text evidence="3">The sequence shown here is derived from an EMBL/GenBank/DDBJ whole genome shotgun (WGS) entry which is preliminary data.</text>
</comment>
<dbReference type="Gene3D" id="3.40.50.150">
    <property type="entry name" value="Vaccinia Virus protein VP39"/>
    <property type="match status" value="1"/>
</dbReference>
<protein>
    <submittedName>
        <fullName evidence="3">FkbM family methyltransferase</fullName>
    </submittedName>
</protein>
<dbReference type="RefSeq" id="WP_347782803.1">
    <property type="nucleotide sequence ID" value="NZ_JBBMFV010000004.1"/>
</dbReference>
<gene>
    <name evidence="3" type="ORF">V3C41_13200</name>
</gene>
<proteinExistence type="predicted"/>
<dbReference type="EMBL" id="JBBMFV010000004">
    <property type="protein sequence ID" value="MEO3942031.1"/>
    <property type="molecule type" value="Genomic_DNA"/>
</dbReference>
<evidence type="ECO:0000259" key="2">
    <source>
        <dbReference type="Pfam" id="PF05050"/>
    </source>
</evidence>
<dbReference type="SUPFAM" id="SSF53335">
    <property type="entry name" value="S-adenosyl-L-methionine-dependent methyltransferases"/>
    <property type="match status" value="1"/>
</dbReference>